<evidence type="ECO:0000256" key="5">
    <source>
        <dbReference type="ARBA" id="ARBA00022679"/>
    </source>
</evidence>
<keyword evidence="3" id="KW-1003">Cell membrane</keyword>
<dbReference type="InterPro" id="IPR036878">
    <property type="entry name" value="Glu_permease_IIB"/>
</dbReference>
<evidence type="ECO:0000256" key="1">
    <source>
        <dbReference type="ARBA" id="ARBA00004651"/>
    </source>
</evidence>
<sequence>MKHEDIAKQIIENVGGQENVNNVWHCMTRLRFNLKDQSKVNYDALEKMPAVVGTKYQSDQLQIVIGTNVEEYFNPVAALLGINNSEETNQPTEKKGLVSLFMDTVSGVFGPIVPAIAGAGMIKGLMAGLVALKVISGETPTFQIIDMLASGVFTFLPFFVAASAAKIFKTNQYLAIAIAATLQFPTMTAAAAAGKISQFVIFGFLPVPVFNYAGTVIPIIFAVLALSYIYRWVDKLLPEVLRTVFTPTFSLLLAGLVTLVVIGPIGIHLGNLLAAGVSWLFTISPVLAGIIVGAIRPIAILTGLHHAMTPIALQNFANQGYDMLMPMMFMANMAITGATAAIYFKVKTKEEKSIVVSSAISGLLGITEPALFGVLTKYKKAFIAATVGSSVASAFISFFGVRIYGYILSSIFSLPAYIGKYFVFAIMGIIIALVLSFTIAYFMIPNPQPEEIKTAERKIESTVTLSAVADGDYVALEDVNDSVFSTKMVGDGFAMVSTDGSVYSPVDGIITTIFPTKHAIGITTDNGIEILVHMGIDTVALDGQGFTIFVAVGDRIAAAQKIAQMDLAILQTAGKEADIMVIITNMDKIAKLVGETNIEGYHTHGNPIEVGELVV</sequence>
<feature type="transmembrane region" description="Helical" evidence="17">
    <location>
        <begin position="356"/>
        <end position="375"/>
    </location>
</feature>
<dbReference type="FunFam" id="3.30.1360.60:FF:000001">
    <property type="entry name" value="PTS system glucose-specific IIBC component PtsG"/>
    <property type="match status" value="1"/>
</dbReference>
<feature type="transmembrane region" description="Helical" evidence="17">
    <location>
        <begin position="108"/>
        <end position="132"/>
    </location>
</feature>
<keyword evidence="5" id="KW-0808">Transferase</keyword>
<evidence type="ECO:0000313" key="21">
    <source>
        <dbReference type="EMBL" id="WGI19307.1"/>
    </source>
</evidence>
<keyword evidence="10 17" id="KW-0472">Membrane</keyword>
<evidence type="ECO:0000259" key="19">
    <source>
        <dbReference type="PROSITE" id="PS51098"/>
    </source>
</evidence>
<dbReference type="InterPro" id="IPR013013">
    <property type="entry name" value="PTS_EIIC_1"/>
</dbReference>
<evidence type="ECO:0000256" key="14">
    <source>
        <dbReference type="ARBA" id="ARBA00074554"/>
    </source>
</evidence>
<dbReference type="CDD" id="cd00212">
    <property type="entry name" value="PTS_IIB_glc"/>
    <property type="match status" value="1"/>
</dbReference>
<dbReference type="FunFam" id="2.70.70.10:FF:000001">
    <property type="entry name" value="PTS system glucose-specific IIA component"/>
    <property type="match status" value="1"/>
</dbReference>
<feature type="transmembrane region" description="Helical" evidence="17">
    <location>
        <begin position="249"/>
        <end position="267"/>
    </location>
</feature>
<dbReference type="RefSeq" id="WP_280102955.1">
    <property type="nucleotide sequence ID" value="NZ_CP122959.1"/>
</dbReference>
<evidence type="ECO:0000256" key="12">
    <source>
        <dbReference type="ARBA" id="ARBA00045139"/>
    </source>
</evidence>
<comment type="catalytic activity">
    <reaction evidence="13">
        <text>N(pros)-phospho-L-histidyl-[protein](out) + sucrose = sucrose 6(G)-phosphate(in) + L-histidyl-[protein]</text>
        <dbReference type="Rhea" id="RHEA:49236"/>
        <dbReference type="Rhea" id="RHEA-COMP:9745"/>
        <dbReference type="Rhea" id="RHEA-COMP:9746"/>
        <dbReference type="ChEBI" id="CHEBI:17992"/>
        <dbReference type="ChEBI" id="CHEBI:29979"/>
        <dbReference type="ChEBI" id="CHEBI:64837"/>
        <dbReference type="ChEBI" id="CHEBI:91002"/>
        <dbReference type="EC" id="2.7.1.211"/>
    </reaction>
</comment>
<dbReference type="InterPro" id="IPR001127">
    <property type="entry name" value="PTS_EIIA_1_perm"/>
</dbReference>
<evidence type="ECO:0000256" key="3">
    <source>
        <dbReference type="ARBA" id="ARBA00022475"/>
    </source>
</evidence>
<evidence type="ECO:0000256" key="13">
    <source>
        <dbReference type="ARBA" id="ARBA00048931"/>
    </source>
</evidence>
<keyword evidence="6" id="KW-0598">Phosphotransferase system</keyword>
<dbReference type="InterPro" id="IPR050558">
    <property type="entry name" value="PTS_Sugar-Specific_Components"/>
</dbReference>
<evidence type="ECO:0000256" key="6">
    <source>
        <dbReference type="ARBA" id="ARBA00022683"/>
    </source>
</evidence>
<accession>A0AAF0K498</accession>
<evidence type="ECO:0000256" key="7">
    <source>
        <dbReference type="ARBA" id="ARBA00022692"/>
    </source>
</evidence>
<evidence type="ECO:0000256" key="4">
    <source>
        <dbReference type="ARBA" id="ARBA00022597"/>
    </source>
</evidence>
<dbReference type="InterPro" id="IPR011055">
    <property type="entry name" value="Dup_hybrid_motif"/>
</dbReference>
<dbReference type="GO" id="GO:0008982">
    <property type="term" value="F:protein-N(PI)-phosphohistidine-sugar phosphotransferase activity"/>
    <property type="evidence" value="ECO:0007669"/>
    <property type="project" value="InterPro"/>
</dbReference>
<dbReference type="PROSITE" id="PS01035">
    <property type="entry name" value="PTS_EIIB_TYPE_1_CYS"/>
    <property type="match status" value="1"/>
</dbReference>
<dbReference type="Proteomes" id="UP001179858">
    <property type="component" value="Chromosome"/>
</dbReference>
<comment type="subcellular location">
    <subcellularLocation>
        <location evidence="1">Cell membrane</location>
        <topology evidence="1">Multi-pass membrane protein</topology>
    </subcellularLocation>
</comment>
<dbReference type="AlphaFoldDB" id="A0AAF0K498"/>
<dbReference type="PROSITE" id="PS51103">
    <property type="entry name" value="PTS_EIIC_TYPE_1"/>
    <property type="match status" value="1"/>
</dbReference>
<evidence type="ECO:0000256" key="16">
    <source>
        <dbReference type="PROSITE-ProRule" id="PRU00421"/>
    </source>
</evidence>
<dbReference type="PROSITE" id="PS51093">
    <property type="entry name" value="PTS_EIIA_TYPE_1"/>
    <property type="match status" value="1"/>
</dbReference>
<dbReference type="InterPro" id="IPR003352">
    <property type="entry name" value="PTS_EIIC"/>
</dbReference>
<feature type="active site" description="Phosphocysteine intermediate; for EIIB activity" evidence="16">
    <location>
        <position position="26"/>
    </location>
</feature>
<dbReference type="PANTHER" id="PTHR30175">
    <property type="entry name" value="PHOSPHOTRANSFERASE SYSTEM TRANSPORT PROTEIN"/>
    <property type="match status" value="1"/>
</dbReference>
<dbReference type="SUPFAM" id="SSF51261">
    <property type="entry name" value="Duplicated hybrid motif"/>
    <property type="match status" value="1"/>
</dbReference>
<name>A0AAF0K498_LATSK</name>
<dbReference type="EC" id="2.7.1.211" evidence="11"/>
<feature type="transmembrane region" description="Helical" evidence="17">
    <location>
        <begin position="421"/>
        <end position="444"/>
    </location>
</feature>
<evidence type="ECO:0000256" key="9">
    <source>
        <dbReference type="ARBA" id="ARBA00022989"/>
    </source>
</evidence>
<evidence type="ECO:0000256" key="10">
    <source>
        <dbReference type="ARBA" id="ARBA00023136"/>
    </source>
</evidence>
<keyword evidence="7 17" id="KW-0812">Transmembrane</keyword>
<evidence type="ECO:0000256" key="17">
    <source>
        <dbReference type="SAM" id="Phobius"/>
    </source>
</evidence>
<dbReference type="GO" id="GO:0005886">
    <property type="term" value="C:plasma membrane"/>
    <property type="evidence" value="ECO:0007669"/>
    <property type="project" value="UniProtKB-SubCell"/>
</dbReference>
<evidence type="ECO:0000259" key="18">
    <source>
        <dbReference type="PROSITE" id="PS51093"/>
    </source>
</evidence>
<keyword evidence="4" id="KW-0762">Sugar transport</keyword>
<feature type="transmembrane region" description="Helical" evidence="17">
    <location>
        <begin position="199"/>
        <end position="229"/>
    </location>
</feature>
<evidence type="ECO:0000256" key="15">
    <source>
        <dbReference type="ARBA" id="ARBA00081008"/>
    </source>
</evidence>
<comment type="function">
    <text evidence="12">The phosphoenolpyruvate-dependent sugar phosphotransferase system (sugar PTS), a major carbohydrate active transport system, catalyzes the phosphorylation of incoming sugar substrates concomitantly with their translocation across the cell membrane. This system is involved in sucrose transport.</text>
</comment>
<evidence type="ECO:0000256" key="8">
    <source>
        <dbReference type="ARBA" id="ARBA00022777"/>
    </source>
</evidence>
<evidence type="ECO:0000256" key="2">
    <source>
        <dbReference type="ARBA" id="ARBA00022448"/>
    </source>
</evidence>
<organism evidence="21 22">
    <name type="scientific">Latilactobacillus sakei</name>
    <name type="common">Lactobacillus sakei</name>
    <dbReference type="NCBI Taxonomy" id="1599"/>
    <lineage>
        <taxon>Bacteria</taxon>
        <taxon>Bacillati</taxon>
        <taxon>Bacillota</taxon>
        <taxon>Bacilli</taxon>
        <taxon>Lactobacillales</taxon>
        <taxon>Lactobacillaceae</taxon>
        <taxon>Latilactobacillus</taxon>
    </lineage>
</organism>
<feature type="transmembrane region" description="Helical" evidence="17">
    <location>
        <begin position="144"/>
        <end position="167"/>
    </location>
</feature>
<feature type="transmembrane region" description="Helical" evidence="17">
    <location>
        <begin position="381"/>
        <end position="401"/>
    </location>
</feature>
<dbReference type="Gene3D" id="2.70.70.10">
    <property type="entry name" value="Glucose Permease (Domain IIA)"/>
    <property type="match status" value="1"/>
</dbReference>
<dbReference type="PANTHER" id="PTHR30175:SF1">
    <property type="entry name" value="PTS SYSTEM ARBUTIN-, CELLOBIOSE-, AND SALICIN-SPECIFIC EIIBC COMPONENT-RELATED"/>
    <property type="match status" value="1"/>
</dbReference>
<feature type="transmembrane region" description="Helical" evidence="17">
    <location>
        <begin position="324"/>
        <end position="344"/>
    </location>
</feature>
<evidence type="ECO:0000256" key="11">
    <source>
        <dbReference type="ARBA" id="ARBA00044053"/>
    </source>
</evidence>
<dbReference type="SUPFAM" id="SSF55604">
    <property type="entry name" value="Glucose permease domain IIB"/>
    <property type="match status" value="1"/>
</dbReference>
<dbReference type="GO" id="GO:0016301">
    <property type="term" value="F:kinase activity"/>
    <property type="evidence" value="ECO:0007669"/>
    <property type="project" value="UniProtKB-KW"/>
</dbReference>
<reference evidence="21" key="1">
    <citation type="submission" date="2023-04" db="EMBL/GenBank/DDBJ databases">
        <title>Novel strain of Lactilactobacillus sakei and use thereof.</title>
        <authorList>
            <person name="Kim S.Y."/>
        </authorList>
    </citation>
    <scope>NUCLEOTIDE SEQUENCE</scope>
    <source>
        <strain evidence="21">HUP1</strain>
    </source>
</reference>
<dbReference type="InterPro" id="IPR001996">
    <property type="entry name" value="PTS_IIB_1"/>
</dbReference>
<dbReference type="NCBIfam" id="TIGR00830">
    <property type="entry name" value="PTBA"/>
    <property type="match status" value="1"/>
</dbReference>
<proteinExistence type="predicted"/>
<dbReference type="Gene3D" id="3.30.1360.60">
    <property type="entry name" value="Glucose permease domain IIB"/>
    <property type="match status" value="1"/>
</dbReference>
<gene>
    <name evidence="21" type="ORF">QBD03_00750</name>
</gene>
<dbReference type="InterPro" id="IPR018113">
    <property type="entry name" value="PTrfase_EIIB_Cys"/>
</dbReference>
<evidence type="ECO:0000259" key="20">
    <source>
        <dbReference type="PROSITE" id="PS51103"/>
    </source>
</evidence>
<feature type="domain" description="PTS EIIC type-1" evidence="20">
    <location>
        <begin position="103"/>
        <end position="459"/>
    </location>
</feature>
<feature type="transmembrane region" description="Helical" evidence="17">
    <location>
        <begin position="173"/>
        <end position="192"/>
    </location>
</feature>
<feature type="domain" description="PTS EIIA type-1" evidence="18">
    <location>
        <begin position="481"/>
        <end position="585"/>
    </location>
</feature>
<dbReference type="EMBL" id="CP122959">
    <property type="protein sequence ID" value="WGI19307.1"/>
    <property type="molecule type" value="Genomic_DNA"/>
</dbReference>
<dbReference type="Pfam" id="PF00367">
    <property type="entry name" value="PTS_EIIB"/>
    <property type="match status" value="1"/>
</dbReference>
<dbReference type="GO" id="GO:0015771">
    <property type="term" value="P:trehalose transport"/>
    <property type="evidence" value="ECO:0007669"/>
    <property type="project" value="TreeGrafter"/>
</dbReference>
<dbReference type="Pfam" id="PF00358">
    <property type="entry name" value="PTS_EIIA_1"/>
    <property type="match status" value="1"/>
</dbReference>
<keyword evidence="2" id="KW-0813">Transport</keyword>
<keyword evidence="9 17" id="KW-1133">Transmembrane helix</keyword>
<dbReference type="PROSITE" id="PS51098">
    <property type="entry name" value="PTS_EIIB_TYPE_1"/>
    <property type="match status" value="1"/>
</dbReference>
<keyword evidence="8" id="KW-0418">Kinase</keyword>
<dbReference type="Pfam" id="PF02378">
    <property type="entry name" value="PTS_EIIC"/>
    <property type="match status" value="1"/>
</dbReference>
<dbReference type="PROSITE" id="PS00371">
    <property type="entry name" value="PTS_EIIA_TYPE_1_HIS"/>
    <property type="match status" value="1"/>
</dbReference>
<dbReference type="GO" id="GO:0009401">
    <property type="term" value="P:phosphoenolpyruvate-dependent sugar phosphotransferase system"/>
    <property type="evidence" value="ECO:0007669"/>
    <property type="project" value="UniProtKB-KW"/>
</dbReference>
<dbReference type="GO" id="GO:0090589">
    <property type="term" value="F:protein-phosphocysteine-trehalose phosphotransferase system transporter activity"/>
    <property type="evidence" value="ECO:0007669"/>
    <property type="project" value="TreeGrafter"/>
</dbReference>
<feature type="transmembrane region" description="Helical" evidence="17">
    <location>
        <begin position="279"/>
        <end position="304"/>
    </location>
</feature>
<protein>
    <recommendedName>
        <fullName evidence="14">PTS system sucrose-specific EIIBCA component</fullName>
        <ecNumber evidence="11">2.7.1.211</ecNumber>
    </recommendedName>
    <alternativeName>
        <fullName evidence="15">EIIBCA-Scr</fullName>
    </alternativeName>
</protein>
<evidence type="ECO:0000313" key="22">
    <source>
        <dbReference type="Proteomes" id="UP001179858"/>
    </source>
</evidence>
<feature type="domain" description="PTS EIIB type-1" evidence="19">
    <location>
        <begin position="4"/>
        <end position="86"/>
    </location>
</feature>